<dbReference type="EMBL" id="SPLM01000074">
    <property type="protein sequence ID" value="TMW62057.1"/>
    <property type="molecule type" value="Genomic_DNA"/>
</dbReference>
<dbReference type="Pfam" id="PF00201">
    <property type="entry name" value="UDPGT"/>
    <property type="match status" value="1"/>
</dbReference>
<dbReference type="SUPFAM" id="SSF53756">
    <property type="entry name" value="UDP-Glycosyltransferase/glycogen phosphorylase"/>
    <property type="match status" value="1"/>
</dbReference>
<sequence>MTMEYMEPWDYPHRHMMLSHHVLGIDPARSVPTNIQVFGPIVHEANIPPHEPEFQAALEKFKAEGTRVVFIAFGTLLTFKKGHDLADELLAGIEKLLGDEKRNLAVIWASLHHHYDKIAPLQAKYPAVQVLFSHAAYGSLSEALLEGKAQLMMPLVFDELLNAHLVEEQGVGLQMDKNTMTADEMATKIDWLLDHSSNPESENSQTLQKLKAICQLSNERAKAIVSNAVTMAATVGVDHLVPPDVKFGFFDRFAVGPIVLVLIVMRWIFQWMSSLVFSNTKVKYD</sequence>
<evidence type="ECO:0000256" key="2">
    <source>
        <dbReference type="ARBA" id="ARBA00022679"/>
    </source>
</evidence>
<protein>
    <submittedName>
        <fullName evidence="4">Uncharacterized protein</fullName>
    </submittedName>
</protein>
<dbReference type="Proteomes" id="UP000794436">
    <property type="component" value="Unassembled WGS sequence"/>
</dbReference>
<dbReference type="AlphaFoldDB" id="A0A8K1FJQ4"/>
<keyword evidence="3" id="KW-1133">Transmembrane helix</keyword>
<dbReference type="OrthoDB" id="5835829at2759"/>
<keyword evidence="3" id="KW-0812">Transmembrane</keyword>
<dbReference type="Gene3D" id="3.40.50.2000">
    <property type="entry name" value="Glycogen Phosphorylase B"/>
    <property type="match status" value="1"/>
</dbReference>
<evidence type="ECO:0000313" key="5">
    <source>
        <dbReference type="Proteomes" id="UP000794436"/>
    </source>
</evidence>
<keyword evidence="3" id="KW-0472">Membrane</keyword>
<keyword evidence="2" id="KW-0808">Transferase</keyword>
<gene>
    <name evidence="4" type="ORF">Poli38472_009550</name>
</gene>
<keyword evidence="5" id="KW-1185">Reference proteome</keyword>
<comment type="caution">
    <text evidence="4">The sequence shown here is derived from an EMBL/GenBank/DDBJ whole genome shotgun (WGS) entry which is preliminary data.</text>
</comment>
<accession>A0A8K1FJQ4</accession>
<dbReference type="PANTHER" id="PTHR48043">
    <property type="entry name" value="EG:EG0003.4 PROTEIN-RELATED"/>
    <property type="match status" value="1"/>
</dbReference>
<keyword evidence="1" id="KW-0328">Glycosyltransferase</keyword>
<dbReference type="InterPro" id="IPR002213">
    <property type="entry name" value="UDP_glucos_trans"/>
</dbReference>
<evidence type="ECO:0000313" key="4">
    <source>
        <dbReference type="EMBL" id="TMW62057.1"/>
    </source>
</evidence>
<dbReference type="GO" id="GO:0008194">
    <property type="term" value="F:UDP-glycosyltransferase activity"/>
    <property type="evidence" value="ECO:0007669"/>
    <property type="project" value="InterPro"/>
</dbReference>
<evidence type="ECO:0000256" key="3">
    <source>
        <dbReference type="SAM" id="Phobius"/>
    </source>
</evidence>
<name>A0A8K1FJQ4_PYTOL</name>
<dbReference type="PANTHER" id="PTHR48043:SF145">
    <property type="entry name" value="FI06409P-RELATED"/>
    <property type="match status" value="1"/>
</dbReference>
<feature type="transmembrane region" description="Helical" evidence="3">
    <location>
        <begin position="249"/>
        <end position="269"/>
    </location>
</feature>
<reference evidence="4" key="1">
    <citation type="submission" date="2019-03" db="EMBL/GenBank/DDBJ databases">
        <title>Long read genome sequence of the mycoparasitic Pythium oligandrum ATCC 38472 isolated from sugarbeet rhizosphere.</title>
        <authorList>
            <person name="Gaulin E."/>
        </authorList>
    </citation>
    <scope>NUCLEOTIDE SEQUENCE</scope>
    <source>
        <strain evidence="4">ATCC 38472_TT</strain>
    </source>
</reference>
<proteinExistence type="predicted"/>
<organism evidence="4 5">
    <name type="scientific">Pythium oligandrum</name>
    <name type="common">Mycoparasitic fungus</name>
    <dbReference type="NCBI Taxonomy" id="41045"/>
    <lineage>
        <taxon>Eukaryota</taxon>
        <taxon>Sar</taxon>
        <taxon>Stramenopiles</taxon>
        <taxon>Oomycota</taxon>
        <taxon>Peronosporomycetes</taxon>
        <taxon>Pythiales</taxon>
        <taxon>Pythiaceae</taxon>
        <taxon>Pythium</taxon>
    </lineage>
</organism>
<evidence type="ECO:0000256" key="1">
    <source>
        <dbReference type="ARBA" id="ARBA00022676"/>
    </source>
</evidence>
<dbReference type="InterPro" id="IPR050271">
    <property type="entry name" value="UDP-glycosyltransferase"/>
</dbReference>